<dbReference type="ESTHER" id="9mico-a0a0b4ce03">
    <property type="family name" value="Duf_1023"/>
</dbReference>
<dbReference type="Pfam" id="PF06259">
    <property type="entry name" value="Abhydrolase_8"/>
    <property type="match status" value="1"/>
</dbReference>
<sequence length="627" mass="66872">MSLPGIDADPSVGDPSAVRALAAVFDGRSLDLNDRGSDVGVALTEITATSSSTSSALAARTMLLHQRFGEASAGSADVSRVLRDYAAALESLQEQAQRRLSSASAAYGQLQRRRREAMNEASEFIAGWAVPWDGVLPRSLYLSDPSYLVRWQSAIDEYKDRARLYNQLHADRQSIDDRAARDLRAIDLVAAVTHAGAVGGGGLVAATTAWAGDLSGLTASSIASLGDPAAIREVWNALDQTQREQLIAAAPLIIGNLNGIPIRDRVAANRINIQNEIARQEQLIQDWERLKADTRGYPGEGPAAYGALIRQAQSTIDYYRDELLNREITWIDDKGGIHREIGARVVVFDPSKDAIATYHGPLDPATGDIPSWVKNVAVSVPGTTTTMTNFSDGVAKNLQAAAGPDSAVFQWAGGRFPHDIPEAMTWGYAETLAPRLRDFVAGIDMPAGATSTVLGHSYGGATVGLAEKDGLSADRILYVSAAGMGHGVSGVEDFPNTSNVPHYSMMARNDAVVGAIQPGFMDWMHGQSALTADDVTRLETGWIHHDDPNSADLEDYNEPGNGTPPAIDAHSSVFAPDSTAFHNMVAVITGGEAVVFAPDKTMTTGRTAYTMDGIDVPGYTPDYVKIK</sequence>
<evidence type="ECO:0000256" key="2">
    <source>
        <dbReference type="SAM" id="MobiDB-lite"/>
    </source>
</evidence>
<evidence type="ECO:0000313" key="4">
    <source>
        <dbReference type="EMBL" id="KIC59474.1"/>
    </source>
</evidence>
<comment type="caution">
    <text evidence="4">The sequence shown here is derived from an EMBL/GenBank/DDBJ whole genome shotgun (WGS) entry which is preliminary data.</text>
</comment>
<accession>A0A0B4CE03</accession>
<dbReference type="EMBL" id="JWSZ01000003">
    <property type="protein sequence ID" value="KIC59474.1"/>
    <property type="molecule type" value="Genomic_DNA"/>
</dbReference>
<protein>
    <recommendedName>
        <fullName evidence="3">DUF1023 domain-containing protein</fullName>
    </recommendedName>
</protein>
<feature type="domain" description="DUF1023" evidence="3">
    <location>
        <begin position="374"/>
        <end position="484"/>
    </location>
</feature>
<feature type="region of interest" description="Disordered" evidence="2">
    <location>
        <begin position="549"/>
        <end position="568"/>
    </location>
</feature>
<organism evidence="4 5">
    <name type="scientific">Microbacterium hominis</name>
    <dbReference type="NCBI Taxonomy" id="162426"/>
    <lineage>
        <taxon>Bacteria</taxon>
        <taxon>Bacillati</taxon>
        <taxon>Actinomycetota</taxon>
        <taxon>Actinomycetes</taxon>
        <taxon>Micrococcales</taxon>
        <taxon>Microbacteriaceae</taxon>
        <taxon>Microbacterium</taxon>
    </lineage>
</organism>
<dbReference type="Proteomes" id="UP000031202">
    <property type="component" value="Unassembled WGS sequence"/>
</dbReference>
<reference evidence="4 5" key="1">
    <citation type="submission" date="2014-12" db="EMBL/GenBank/DDBJ databases">
        <title>Genome sequencing of Microbacterium hominis TPW29.</title>
        <authorList>
            <person name="Tan P.W."/>
            <person name="Chan K.-G."/>
        </authorList>
    </citation>
    <scope>NUCLEOTIDE SEQUENCE [LARGE SCALE GENOMIC DNA]</scope>
    <source>
        <strain evidence="4 5">TPW29</strain>
    </source>
</reference>
<gene>
    <name evidence="4" type="ORF">RM52_03160</name>
</gene>
<evidence type="ECO:0000256" key="1">
    <source>
        <dbReference type="SAM" id="Coils"/>
    </source>
</evidence>
<proteinExistence type="predicted"/>
<dbReference type="AlphaFoldDB" id="A0A0B4CE03"/>
<dbReference type="RefSeq" id="WP_039412903.1">
    <property type="nucleotide sequence ID" value="NZ_JWSZ01000003.1"/>
</dbReference>
<name>A0A0B4CE03_9MICO</name>
<evidence type="ECO:0000259" key="3">
    <source>
        <dbReference type="Pfam" id="PF06259"/>
    </source>
</evidence>
<feature type="coiled-coil region" evidence="1">
    <location>
        <begin position="86"/>
        <end position="120"/>
    </location>
</feature>
<evidence type="ECO:0000313" key="5">
    <source>
        <dbReference type="Proteomes" id="UP000031202"/>
    </source>
</evidence>
<keyword evidence="1" id="KW-0175">Coiled coil</keyword>
<dbReference type="InterPro" id="IPR010427">
    <property type="entry name" value="DUF1023"/>
</dbReference>